<dbReference type="AlphaFoldDB" id="A0A7X9X6B2"/>
<comment type="caution">
    <text evidence="1">The sequence shown here is derived from an EMBL/GenBank/DDBJ whole genome shotgun (WGS) entry which is preliminary data.</text>
</comment>
<reference evidence="1 2" key="1">
    <citation type="submission" date="2020-04" db="EMBL/GenBank/DDBJ databases">
        <title>Paraburkholderia sp. G-4-1-8 isolated from soil.</title>
        <authorList>
            <person name="Dahal R.H."/>
        </authorList>
    </citation>
    <scope>NUCLEOTIDE SEQUENCE [LARGE SCALE GENOMIC DNA]</scope>
    <source>
        <strain evidence="1 2">G-4-1-8</strain>
    </source>
</reference>
<keyword evidence="2" id="KW-1185">Reference proteome</keyword>
<evidence type="ECO:0000313" key="2">
    <source>
        <dbReference type="Proteomes" id="UP000583127"/>
    </source>
</evidence>
<dbReference type="RefSeq" id="WP_169498558.1">
    <property type="nucleotide sequence ID" value="NZ_JABBFZ010000008.1"/>
</dbReference>
<accession>A0A7X9X6B2</accession>
<proteinExistence type="predicted"/>
<sequence length="59" mass="6449">MFNDPTCSIRMPPPGALSIADAVTEAMQSPIRDDKLLRLRRAERYGNAGVGHLVRQANA</sequence>
<gene>
    <name evidence="1" type="ORF">HHL14_15855</name>
</gene>
<organism evidence="1 2">
    <name type="scientific">Paraburkholderia antibiotica</name>
    <dbReference type="NCBI Taxonomy" id="2728839"/>
    <lineage>
        <taxon>Bacteria</taxon>
        <taxon>Pseudomonadati</taxon>
        <taxon>Pseudomonadota</taxon>
        <taxon>Betaproteobacteria</taxon>
        <taxon>Burkholderiales</taxon>
        <taxon>Burkholderiaceae</taxon>
        <taxon>Paraburkholderia</taxon>
    </lineage>
</organism>
<protein>
    <submittedName>
        <fullName evidence="1">Uncharacterized protein</fullName>
    </submittedName>
</protein>
<evidence type="ECO:0000313" key="1">
    <source>
        <dbReference type="EMBL" id="NML32309.1"/>
    </source>
</evidence>
<dbReference type="EMBL" id="JABBFZ010000008">
    <property type="protein sequence ID" value="NML32309.1"/>
    <property type="molecule type" value="Genomic_DNA"/>
</dbReference>
<name>A0A7X9X6B2_9BURK</name>
<dbReference type="Proteomes" id="UP000583127">
    <property type="component" value="Unassembled WGS sequence"/>
</dbReference>